<keyword evidence="1" id="KW-0812">Transmembrane</keyword>
<gene>
    <name evidence="2" type="ORF">HK103_005327</name>
</gene>
<proteinExistence type="predicted"/>
<organism evidence="2 3">
    <name type="scientific">Boothiomyces macroporosus</name>
    <dbReference type="NCBI Taxonomy" id="261099"/>
    <lineage>
        <taxon>Eukaryota</taxon>
        <taxon>Fungi</taxon>
        <taxon>Fungi incertae sedis</taxon>
        <taxon>Chytridiomycota</taxon>
        <taxon>Chytridiomycota incertae sedis</taxon>
        <taxon>Chytridiomycetes</taxon>
        <taxon>Rhizophydiales</taxon>
        <taxon>Terramycetaceae</taxon>
        <taxon>Boothiomyces</taxon>
    </lineage>
</organism>
<comment type="caution">
    <text evidence="2">The sequence shown here is derived from an EMBL/GenBank/DDBJ whole genome shotgun (WGS) entry which is preliminary data.</text>
</comment>
<name>A0AAD5ULN4_9FUNG</name>
<evidence type="ECO:0000313" key="3">
    <source>
        <dbReference type="Proteomes" id="UP001210925"/>
    </source>
</evidence>
<feature type="transmembrane region" description="Helical" evidence="1">
    <location>
        <begin position="118"/>
        <end position="135"/>
    </location>
</feature>
<evidence type="ECO:0000313" key="2">
    <source>
        <dbReference type="EMBL" id="KAJ3261492.1"/>
    </source>
</evidence>
<evidence type="ECO:0008006" key="4">
    <source>
        <dbReference type="Google" id="ProtNLM"/>
    </source>
</evidence>
<keyword evidence="1" id="KW-0472">Membrane</keyword>
<feature type="transmembrane region" description="Helical" evidence="1">
    <location>
        <begin position="54"/>
        <end position="72"/>
    </location>
</feature>
<feature type="transmembrane region" description="Helical" evidence="1">
    <location>
        <begin position="147"/>
        <end position="169"/>
    </location>
</feature>
<reference evidence="2" key="1">
    <citation type="submission" date="2020-05" db="EMBL/GenBank/DDBJ databases">
        <title>Phylogenomic resolution of chytrid fungi.</title>
        <authorList>
            <person name="Stajich J.E."/>
            <person name="Amses K."/>
            <person name="Simmons R."/>
            <person name="Seto K."/>
            <person name="Myers J."/>
            <person name="Bonds A."/>
            <person name="Quandt C.A."/>
            <person name="Barry K."/>
            <person name="Liu P."/>
            <person name="Grigoriev I."/>
            <person name="Longcore J.E."/>
            <person name="James T.Y."/>
        </authorList>
    </citation>
    <scope>NUCLEOTIDE SEQUENCE</scope>
    <source>
        <strain evidence="2">PLAUS21</strain>
    </source>
</reference>
<sequence>MKSAIEVRKEKADEIHSGVINKGLEAAAIWGAGGLAGHFLANRYVPAYARGYRAYKLFVLCMIPTAAFFTVTDVEAKNADRRFAQEFSVTKSDELQAVKKSMSAEDWKKKFWENKNSIVGYTWLGLMSGSLFYNFRQKDINFTQKLINSRLIAQSGALLGIAALGIMAINMPKEETVVVDKYYERIVNPEGNAEVKH</sequence>
<dbReference type="AlphaFoldDB" id="A0AAD5ULN4"/>
<accession>A0AAD5ULN4</accession>
<dbReference type="EMBL" id="JADGKB010000005">
    <property type="protein sequence ID" value="KAJ3261492.1"/>
    <property type="molecule type" value="Genomic_DNA"/>
</dbReference>
<keyword evidence="3" id="KW-1185">Reference proteome</keyword>
<keyword evidence="1" id="KW-1133">Transmembrane helix</keyword>
<evidence type="ECO:0000256" key="1">
    <source>
        <dbReference type="SAM" id="Phobius"/>
    </source>
</evidence>
<dbReference type="Proteomes" id="UP001210925">
    <property type="component" value="Unassembled WGS sequence"/>
</dbReference>
<protein>
    <recommendedName>
        <fullName evidence="4">HIG1 domain-containing protein</fullName>
    </recommendedName>
</protein>